<dbReference type="PANTHER" id="PTHR30385:SF7">
    <property type="entry name" value="RNA POLYMERASE SIGMA FACTOR FLIA"/>
    <property type="match status" value="1"/>
</dbReference>
<dbReference type="Gene3D" id="1.20.140.160">
    <property type="match status" value="1"/>
</dbReference>
<protein>
    <submittedName>
        <fullName evidence="7">FliA/WhiG family RNA polymerase sigma factor</fullName>
    </submittedName>
</protein>
<dbReference type="GO" id="GO:0003677">
    <property type="term" value="F:DNA binding"/>
    <property type="evidence" value="ECO:0007669"/>
    <property type="project" value="UniProtKB-KW"/>
</dbReference>
<evidence type="ECO:0000256" key="2">
    <source>
        <dbReference type="ARBA" id="ARBA00023082"/>
    </source>
</evidence>
<organism evidence="7 8">
    <name type="scientific">Neobacillus piezotolerans</name>
    <dbReference type="NCBI Taxonomy" id="2259171"/>
    <lineage>
        <taxon>Bacteria</taxon>
        <taxon>Bacillati</taxon>
        <taxon>Bacillota</taxon>
        <taxon>Bacilli</taxon>
        <taxon>Bacillales</taxon>
        <taxon>Bacillaceae</taxon>
        <taxon>Neobacillus</taxon>
    </lineage>
</organism>
<dbReference type="PANTHER" id="PTHR30385">
    <property type="entry name" value="SIGMA FACTOR F FLAGELLAR"/>
    <property type="match status" value="1"/>
</dbReference>
<dbReference type="InterPro" id="IPR014284">
    <property type="entry name" value="RNA_pol_sigma-70_dom"/>
</dbReference>
<feature type="domain" description="RNA polymerase sigma-70 region 4" evidence="6">
    <location>
        <begin position="199"/>
        <end position="247"/>
    </location>
</feature>
<dbReference type="Pfam" id="PF04545">
    <property type="entry name" value="Sigma70_r4"/>
    <property type="match status" value="1"/>
</dbReference>
<evidence type="ECO:0000256" key="4">
    <source>
        <dbReference type="ARBA" id="ARBA00023163"/>
    </source>
</evidence>
<dbReference type="GO" id="GO:0003899">
    <property type="term" value="F:DNA-directed RNA polymerase activity"/>
    <property type="evidence" value="ECO:0007669"/>
    <property type="project" value="InterPro"/>
</dbReference>
<dbReference type="AlphaFoldDB" id="A0A3D8GNM1"/>
<dbReference type="GO" id="GO:0006352">
    <property type="term" value="P:DNA-templated transcription initiation"/>
    <property type="evidence" value="ECO:0007669"/>
    <property type="project" value="InterPro"/>
</dbReference>
<dbReference type="Gene3D" id="1.10.1740.10">
    <property type="match status" value="1"/>
</dbReference>
<evidence type="ECO:0000313" key="8">
    <source>
        <dbReference type="Proteomes" id="UP000257144"/>
    </source>
</evidence>
<dbReference type="SUPFAM" id="SSF88659">
    <property type="entry name" value="Sigma3 and sigma4 domains of RNA polymerase sigma factors"/>
    <property type="match status" value="2"/>
</dbReference>
<dbReference type="Proteomes" id="UP000257144">
    <property type="component" value="Unassembled WGS sequence"/>
</dbReference>
<dbReference type="InterPro" id="IPR013324">
    <property type="entry name" value="RNA_pol_sigma_r3/r4-like"/>
</dbReference>
<keyword evidence="3" id="KW-0238">DNA-binding</keyword>
<feature type="domain" description="RNA polymerase sigma-70 region 2" evidence="5">
    <location>
        <begin position="33"/>
        <end position="100"/>
    </location>
</feature>
<dbReference type="NCBIfam" id="TIGR02937">
    <property type="entry name" value="sigma70-ECF"/>
    <property type="match status" value="1"/>
</dbReference>
<dbReference type="InterPro" id="IPR000943">
    <property type="entry name" value="RNA_pol_sigma70"/>
</dbReference>
<dbReference type="GO" id="GO:0016987">
    <property type="term" value="F:sigma factor activity"/>
    <property type="evidence" value="ECO:0007669"/>
    <property type="project" value="UniProtKB-KW"/>
</dbReference>
<dbReference type="Pfam" id="PF04542">
    <property type="entry name" value="Sigma70_r2"/>
    <property type="match status" value="1"/>
</dbReference>
<dbReference type="InterPro" id="IPR007630">
    <property type="entry name" value="RNA_pol_sigma70_r4"/>
</dbReference>
<dbReference type="NCBIfam" id="TIGR02479">
    <property type="entry name" value="FliA_WhiG"/>
    <property type="match status" value="1"/>
</dbReference>
<evidence type="ECO:0000256" key="3">
    <source>
        <dbReference type="ARBA" id="ARBA00023125"/>
    </source>
</evidence>
<dbReference type="OrthoDB" id="9799825at2"/>
<dbReference type="PIRSF" id="PIRSF000770">
    <property type="entry name" value="RNA_pol_sigma-SigE/K"/>
    <property type="match status" value="1"/>
</dbReference>
<evidence type="ECO:0000259" key="5">
    <source>
        <dbReference type="Pfam" id="PF04542"/>
    </source>
</evidence>
<gene>
    <name evidence="7" type="ORF">DRW41_14900</name>
</gene>
<dbReference type="EMBL" id="QNQT01000007">
    <property type="protein sequence ID" value="RDU35882.1"/>
    <property type="molecule type" value="Genomic_DNA"/>
</dbReference>
<dbReference type="SUPFAM" id="SSF88946">
    <property type="entry name" value="Sigma2 domain of RNA polymerase sigma factors"/>
    <property type="match status" value="1"/>
</dbReference>
<keyword evidence="2" id="KW-0731">Sigma factor</keyword>
<keyword evidence="4" id="KW-0804">Transcription</keyword>
<dbReference type="InterPro" id="IPR013325">
    <property type="entry name" value="RNA_pol_sigma_r2"/>
</dbReference>
<keyword evidence="8" id="KW-1185">Reference proteome</keyword>
<comment type="caution">
    <text evidence="7">The sequence shown here is derived from an EMBL/GenBank/DDBJ whole genome shotgun (WGS) entry which is preliminary data.</text>
</comment>
<evidence type="ECO:0000256" key="1">
    <source>
        <dbReference type="ARBA" id="ARBA00023015"/>
    </source>
</evidence>
<evidence type="ECO:0000259" key="6">
    <source>
        <dbReference type="Pfam" id="PF04545"/>
    </source>
</evidence>
<reference evidence="7 8" key="1">
    <citation type="submission" date="2018-07" db="EMBL/GenBank/DDBJ databases">
        <title>Bacillus sp. YLB-04 draft genome sequence.</title>
        <authorList>
            <person name="Yu L."/>
            <person name="Tang X."/>
        </authorList>
    </citation>
    <scope>NUCLEOTIDE SEQUENCE [LARGE SCALE GENOMIC DNA]</scope>
    <source>
        <strain evidence="7 8">YLB-04</strain>
    </source>
</reference>
<evidence type="ECO:0000313" key="7">
    <source>
        <dbReference type="EMBL" id="RDU35882.1"/>
    </source>
</evidence>
<proteinExistence type="predicted"/>
<sequence length="256" mass="29882">MMAKHTLKTMDSRNQWKGGSILTWNAEKELNQYIPLVHMVVSQMKRKLSDKADESELFSFGMTGLWDAGLKYNPGQGVKFETYAVQRIRGEILDGLRQTDHVSRTLRTKEKKIRKAVEELEQVYLRRPTTTEVSKYLGISQQEFEQTQMQLSFINQESLDEPSDRDEDAPLRQVEDQSMVRQDEWVESKERKQILASMIDSLPEREKLTLALVYYENLSLTDVSVVLGVHKSRASQLHQQAIKRLRKQMEQQGFDW</sequence>
<keyword evidence="1" id="KW-0805">Transcription regulation</keyword>
<dbReference type="CDD" id="cd06171">
    <property type="entry name" value="Sigma70_r4"/>
    <property type="match status" value="1"/>
</dbReference>
<name>A0A3D8GNM1_9BACI</name>
<dbReference type="InterPro" id="IPR007627">
    <property type="entry name" value="RNA_pol_sigma70_r2"/>
</dbReference>
<accession>A0A3D8GNM1</accession>
<dbReference type="InterPro" id="IPR012845">
    <property type="entry name" value="RNA_pol_sigma_FliA_WhiG"/>
</dbReference>